<reference evidence="2 3" key="1">
    <citation type="submission" date="2016-10" db="EMBL/GenBank/DDBJ databases">
        <authorList>
            <person name="Varghese N."/>
            <person name="Submissions S."/>
        </authorList>
    </citation>
    <scope>NUCLEOTIDE SEQUENCE [LARGE SCALE GENOMIC DNA]</scope>
    <source>
        <strain evidence="2 3">GAS524</strain>
    </source>
</reference>
<evidence type="ECO:0000256" key="1">
    <source>
        <dbReference type="SAM" id="MobiDB-lite"/>
    </source>
</evidence>
<proteinExistence type="predicted"/>
<gene>
    <name evidence="2" type="ORF">SAMN05444163_8199</name>
</gene>
<sequence length="88" mass="9698">MTDFFCAYNIYAGFGSKRAELAQCLVSDDAVENHLSFRHGNMDETSIGLRKAQLLFGSPDVKLSQDLTRGNPCPIWKPSPAPGHKKSN</sequence>
<accession>A0ABY0QHP4</accession>
<dbReference type="EMBL" id="LT629693">
    <property type="protein sequence ID" value="SDK47258.1"/>
    <property type="molecule type" value="Genomic_DNA"/>
</dbReference>
<name>A0ABY0QHP4_9BRAD</name>
<feature type="region of interest" description="Disordered" evidence="1">
    <location>
        <begin position="66"/>
        <end position="88"/>
    </location>
</feature>
<organism evidence="2 3">
    <name type="scientific">Bradyrhizobium ottawaense</name>
    <dbReference type="NCBI Taxonomy" id="931866"/>
    <lineage>
        <taxon>Bacteria</taxon>
        <taxon>Pseudomonadati</taxon>
        <taxon>Pseudomonadota</taxon>
        <taxon>Alphaproteobacteria</taxon>
        <taxon>Hyphomicrobiales</taxon>
        <taxon>Nitrobacteraceae</taxon>
        <taxon>Bradyrhizobium</taxon>
    </lineage>
</organism>
<evidence type="ECO:0000313" key="2">
    <source>
        <dbReference type="EMBL" id="SDK47258.1"/>
    </source>
</evidence>
<keyword evidence="3" id="KW-1185">Reference proteome</keyword>
<protein>
    <submittedName>
        <fullName evidence="2">Uncharacterized protein</fullName>
    </submittedName>
</protein>
<evidence type="ECO:0000313" key="3">
    <source>
        <dbReference type="Proteomes" id="UP000198803"/>
    </source>
</evidence>
<dbReference type="Proteomes" id="UP000198803">
    <property type="component" value="Chromosome I"/>
</dbReference>